<sequence>MMLIKKKAAKVITDATAQLGKLRPFLNKDCKKHIEKLERLAASLSTSIMDEQLQPAEVSAETPITKAMYKEGLAAANEANLNLTFSDLAVIYKAMAGAAPKPTKA</sequence>
<dbReference type="GO" id="GO:0016874">
    <property type="term" value="F:ligase activity"/>
    <property type="evidence" value="ECO:0007669"/>
    <property type="project" value="UniProtKB-KW"/>
</dbReference>
<keyword evidence="2" id="KW-1185">Reference proteome</keyword>
<proteinExistence type="predicted"/>
<dbReference type="EMBL" id="BDOQ01000007">
    <property type="protein sequence ID" value="GBG14486.1"/>
    <property type="molecule type" value="Genomic_DNA"/>
</dbReference>
<dbReference type="Proteomes" id="UP000245081">
    <property type="component" value="Unassembled WGS sequence"/>
</dbReference>
<dbReference type="AlphaFoldDB" id="A0A2R5F8E0"/>
<accession>A0A2R5F8E0</accession>
<comment type="caution">
    <text evidence="1">The sequence shown here is derived from an EMBL/GenBank/DDBJ whole genome shotgun (WGS) entry which is preliminary data.</text>
</comment>
<organism evidence="1 2">
    <name type="scientific">Novimethylophilus kurashikiensis</name>
    <dbReference type="NCBI Taxonomy" id="1825523"/>
    <lineage>
        <taxon>Bacteria</taxon>
        <taxon>Pseudomonadati</taxon>
        <taxon>Pseudomonadota</taxon>
        <taxon>Betaproteobacteria</taxon>
        <taxon>Nitrosomonadales</taxon>
        <taxon>Methylophilaceae</taxon>
        <taxon>Novimethylophilus</taxon>
    </lineage>
</organism>
<evidence type="ECO:0000313" key="1">
    <source>
        <dbReference type="EMBL" id="GBG14486.1"/>
    </source>
</evidence>
<reference evidence="1 2" key="1">
    <citation type="journal article" date="2018" name="Environ. Microbiol.">
        <title>Isolation and genomic characterization of Novimethylophilus kurashikiensis gen. nov. sp. nov., a new lanthanide-dependent methylotrophic species of Methylophilaceae.</title>
        <authorList>
            <person name="Lv H."/>
            <person name="Sahin N."/>
            <person name="Tani A."/>
        </authorList>
    </citation>
    <scope>NUCLEOTIDE SEQUENCE [LARGE SCALE GENOMIC DNA]</scope>
    <source>
        <strain evidence="1 2">La2-4</strain>
    </source>
</reference>
<gene>
    <name evidence="1" type="ORF">NMK_2085</name>
</gene>
<protein>
    <submittedName>
        <fullName evidence="1">Arginine--tRNA ligase</fullName>
    </submittedName>
</protein>
<keyword evidence="1" id="KW-0436">Ligase</keyword>
<evidence type="ECO:0000313" key="2">
    <source>
        <dbReference type="Proteomes" id="UP000245081"/>
    </source>
</evidence>
<name>A0A2R5F8E0_9PROT</name>